<dbReference type="FunFam" id="3.40.50.150:FF:000121">
    <property type="entry name" value="Sterol 24-C-methyltransferase"/>
    <property type="match status" value="1"/>
</dbReference>
<dbReference type="GO" id="GO:0032259">
    <property type="term" value="P:methylation"/>
    <property type="evidence" value="ECO:0007669"/>
    <property type="project" value="UniProtKB-KW"/>
</dbReference>
<dbReference type="OrthoDB" id="540004at2759"/>
<evidence type="ECO:0000256" key="1">
    <source>
        <dbReference type="ARBA" id="ARBA00005004"/>
    </source>
</evidence>
<keyword evidence="8 14" id="KW-0756">Sterol biosynthesis</keyword>
<dbReference type="GO" id="GO:0003838">
    <property type="term" value="F:sterol 24-C-methyltransferase activity"/>
    <property type="evidence" value="ECO:0007669"/>
    <property type="project" value="UniProtKB-EC"/>
</dbReference>
<dbReference type="InterPro" id="IPR050447">
    <property type="entry name" value="Erg6_SMT_methyltransf"/>
</dbReference>
<keyword evidence="5 13" id="KW-0808">Transferase</keyword>
<keyword evidence="3 14" id="KW-0444">Lipid biosynthesis</keyword>
<evidence type="ECO:0000256" key="9">
    <source>
        <dbReference type="ARBA" id="ARBA00023098"/>
    </source>
</evidence>
<dbReference type="GeneID" id="59323830"/>
<evidence type="ECO:0000256" key="3">
    <source>
        <dbReference type="ARBA" id="ARBA00022516"/>
    </source>
</evidence>
<comment type="catalytic activity">
    <reaction evidence="14">
        <text>zymosterol + S-adenosyl-L-methionine = fecosterol + S-adenosyl-L-homocysteine + H(+)</text>
        <dbReference type="Rhea" id="RHEA:21128"/>
        <dbReference type="ChEBI" id="CHEBI:15378"/>
        <dbReference type="ChEBI" id="CHEBI:17038"/>
        <dbReference type="ChEBI" id="CHEBI:18252"/>
        <dbReference type="ChEBI" id="CHEBI:57856"/>
        <dbReference type="ChEBI" id="CHEBI:59789"/>
        <dbReference type="EC" id="2.1.1.41"/>
    </reaction>
</comment>
<evidence type="ECO:0000313" key="17">
    <source>
        <dbReference type="Proteomes" id="UP000515788"/>
    </source>
</evidence>
<dbReference type="Gene3D" id="3.40.50.150">
    <property type="entry name" value="Vaccinia Virus protein VP39"/>
    <property type="match status" value="1"/>
</dbReference>
<dbReference type="Pfam" id="PF08241">
    <property type="entry name" value="Methyltransf_11"/>
    <property type="match status" value="1"/>
</dbReference>
<dbReference type="EC" id="2.1.1.41" evidence="2 14"/>
<evidence type="ECO:0000256" key="4">
    <source>
        <dbReference type="ARBA" id="ARBA00022603"/>
    </source>
</evidence>
<dbReference type="InterPro" id="IPR013705">
    <property type="entry name" value="Sterol_MeTrfase_C"/>
</dbReference>
<dbReference type="PANTHER" id="PTHR44068">
    <property type="entry name" value="ZGC:194242"/>
    <property type="match status" value="1"/>
</dbReference>
<gene>
    <name evidence="16" type="ORF">HG536_0A05480</name>
</gene>
<evidence type="ECO:0000256" key="10">
    <source>
        <dbReference type="ARBA" id="ARBA00023166"/>
    </source>
</evidence>
<dbReference type="CDD" id="cd02440">
    <property type="entry name" value="AdoMet_MTases"/>
    <property type="match status" value="1"/>
</dbReference>
<evidence type="ECO:0000256" key="2">
    <source>
        <dbReference type="ARBA" id="ARBA00011968"/>
    </source>
</evidence>
<dbReference type="KEGG" id="tgb:HG536_0A05480"/>
<evidence type="ECO:0000256" key="8">
    <source>
        <dbReference type="ARBA" id="ARBA00023011"/>
    </source>
</evidence>
<comment type="function">
    <text evidence="14">Catalyzes the methyl transfer from S-adenosyl-methionine to the C-24 of zymosterol to form fecosterol.</text>
</comment>
<dbReference type="InterPro" id="IPR029063">
    <property type="entry name" value="SAM-dependent_MTases_sf"/>
</dbReference>
<dbReference type="RefSeq" id="XP_037137408.1">
    <property type="nucleotide sequence ID" value="XM_037281513.1"/>
</dbReference>
<keyword evidence="9 14" id="KW-0443">Lipid metabolism</keyword>
<feature type="domain" description="SAM-dependent methyltransferase Erg6/SMT-type" evidence="15">
    <location>
        <begin position="74"/>
        <end position="369"/>
    </location>
</feature>
<evidence type="ECO:0000313" key="16">
    <source>
        <dbReference type="EMBL" id="QLL30733.1"/>
    </source>
</evidence>
<dbReference type="Pfam" id="PF08498">
    <property type="entry name" value="Sterol_MT_C"/>
    <property type="match status" value="1"/>
</dbReference>
<keyword evidence="6 13" id="KW-0949">S-adenosyl-L-methionine</keyword>
<evidence type="ECO:0000259" key="15">
    <source>
        <dbReference type="PROSITE" id="PS51685"/>
    </source>
</evidence>
<keyword evidence="7 14" id="KW-0752">Steroid biosynthesis</keyword>
<comment type="pathway">
    <text evidence="1 14">Steroid metabolism; ergosterol biosynthesis; ergosterol from zymosterol: step 1/5.</text>
</comment>
<evidence type="ECO:0000256" key="13">
    <source>
        <dbReference type="PROSITE-ProRule" id="PRU01022"/>
    </source>
</evidence>
<keyword evidence="17" id="KW-1185">Reference proteome</keyword>
<dbReference type="GO" id="GO:0005783">
    <property type="term" value="C:endoplasmic reticulum"/>
    <property type="evidence" value="ECO:0007669"/>
    <property type="project" value="TreeGrafter"/>
</dbReference>
<dbReference type="PROSITE" id="PS51685">
    <property type="entry name" value="SAM_MT_ERG6_SMT"/>
    <property type="match status" value="1"/>
</dbReference>
<sequence>MSDATELRRRQAEFSKELHGDDIGSKTGVSAFLSKNRSAQKEAVTKYLKHWDGKVDKDAEDRRLEDYNESTHSYYNVVTDFYEYGWGSSFHFSRYYKGENFFAAMARHEHYLAYKAGIQKGDLVLDVGCGVGGPAREISRFTGCNIIGLNNNDYQIAKAKWYSKKYHLEDQLDFVKGDFMNMDFEPNTFDKVYAIEATCHAPSLEGVYGQIYKVLKPGGTFAVYEWVMTERYDESNPKHRKIAYEIEIGDGIPKMFHVDVAKQALTNVGFEVSVAQDLADNDDEVPWYYPLTGEWKYVQTLTDLGTFFRTSFFGRKFTSAMVSLMEKVGIAPEGSSKVTNALEEAAIGLVAGGREKLFTPMMLFVAKKPLDASD</sequence>
<dbReference type="EMBL" id="CP059246">
    <property type="protein sequence ID" value="QLL30733.1"/>
    <property type="molecule type" value="Genomic_DNA"/>
</dbReference>
<evidence type="ECO:0000256" key="6">
    <source>
        <dbReference type="ARBA" id="ARBA00022691"/>
    </source>
</evidence>
<evidence type="ECO:0000256" key="11">
    <source>
        <dbReference type="ARBA" id="ARBA00023221"/>
    </source>
</evidence>
<dbReference type="UniPathway" id="UPA00768">
    <property type="reaction ID" value="UER00760"/>
</dbReference>
<keyword evidence="10 14" id="KW-1207">Sterol metabolism</keyword>
<evidence type="ECO:0000256" key="14">
    <source>
        <dbReference type="RuleBase" id="RU362025"/>
    </source>
</evidence>
<evidence type="ECO:0000256" key="7">
    <source>
        <dbReference type="ARBA" id="ARBA00022955"/>
    </source>
</evidence>
<keyword evidence="4 13" id="KW-0489">Methyltransferase</keyword>
<reference evidence="16 17" key="1">
    <citation type="submission" date="2020-06" db="EMBL/GenBank/DDBJ databases">
        <title>The yeast mating-type switching endonuclease HO is a domesticated member of an unorthodox homing genetic element family.</title>
        <authorList>
            <person name="Coughlan A.Y."/>
            <person name="Lombardi L."/>
            <person name="Braun-Galleani S."/>
            <person name="Martos A.R."/>
            <person name="Galeote V."/>
            <person name="Bigey F."/>
            <person name="Dequin S."/>
            <person name="Byrne K.P."/>
            <person name="Wolfe K.H."/>
        </authorList>
    </citation>
    <scope>NUCLEOTIDE SEQUENCE [LARGE SCALE GENOMIC DNA]</scope>
    <source>
        <strain evidence="16 17">CBS764</strain>
    </source>
</reference>
<dbReference type="InterPro" id="IPR030384">
    <property type="entry name" value="MeTrfase_SMT"/>
</dbReference>
<proteinExistence type="inferred from homology"/>
<keyword evidence="11 14" id="KW-0753">Steroid metabolism</keyword>
<dbReference type="PANTHER" id="PTHR44068:SF1">
    <property type="entry name" value="HYPOTHETICAL LOC100005854"/>
    <property type="match status" value="1"/>
</dbReference>
<dbReference type="Proteomes" id="UP000515788">
    <property type="component" value="Chromosome 1"/>
</dbReference>
<accession>A0A7G3ZB47</accession>
<dbReference type="GO" id="GO:0006696">
    <property type="term" value="P:ergosterol biosynthetic process"/>
    <property type="evidence" value="ECO:0007669"/>
    <property type="project" value="UniProtKB-ARBA"/>
</dbReference>
<dbReference type="AlphaFoldDB" id="A0A7G3ZB47"/>
<organism evidence="16 17">
    <name type="scientific">Torulaspora globosa</name>
    <dbReference type="NCBI Taxonomy" id="48254"/>
    <lineage>
        <taxon>Eukaryota</taxon>
        <taxon>Fungi</taxon>
        <taxon>Dikarya</taxon>
        <taxon>Ascomycota</taxon>
        <taxon>Saccharomycotina</taxon>
        <taxon>Saccharomycetes</taxon>
        <taxon>Saccharomycetales</taxon>
        <taxon>Saccharomycetaceae</taxon>
        <taxon>Torulaspora</taxon>
    </lineage>
</organism>
<protein>
    <recommendedName>
        <fullName evidence="2 14">Sterol 24-C-methyltransferase</fullName>
        <ecNumber evidence="2 14">2.1.1.41</ecNumber>
    </recommendedName>
    <alternativeName>
        <fullName evidence="14">Delta(24)-sterol C-methyltransferase</fullName>
    </alternativeName>
</protein>
<evidence type="ECO:0000256" key="5">
    <source>
        <dbReference type="ARBA" id="ARBA00022679"/>
    </source>
</evidence>
<evidence type="ECO:0000256" key="12">
    <source>
        <dbReference type="ARBA" id="ARBA00038188"/>
    </source>
</evidence>
<dbReference type="InterPro" id="IPR013216">
    <property type="entry name" value="Methyltransf_11"/>
</dbReference>
<dbReference type="SUPFAM" id="SSF53335">
    <property type="entry name" value="S-adenosyl-L-methionine-dependent methyltransferases"/>
    <property type="match status" value="1"/>
</dbReference>
<comment type="similarity">
    <text evidence="12 13 14">Belongs to the class I-like SAM-binding methyltransferase superfamily. Erg6/SMT family.</text>
</comment>
<name>A0A7G3ZB47_9SACH</name>